<dbReference type="AlphaFoldDB" id="A0A926JTB7"/>
<dbReference type="EMBL" id="JACVDC010000047">
    <property type="protein sequence ID" value="MBC9797120.1"/>
    <property type="molecule type" value="Genomic_DNA"/>
</dbReference>
<gene>
    <name evidence="5" type="ORF">IBL28_14170</name>
</gene>
<feature type="signal peptide" evidence="3">
    <location>
        <begin position="1"/>
        <end position="20"/>
    </location>
</feature>
<comment type="caution">
    <text evidence="5">The sequence shown here is derived from an EMBL/GenBank/DDBJ whole genome shotgun (WGS) entry which is preliminary data.</text>
</comment>
<name>A0A926JTB7_9FLAO</name>
<dbReference type="InterPro" id="IPR006558">
    <property type="entry name" value="LamG-like"/>
</dbReference>
<keyword evidence="2" id="KW-1015">Disulfide bond</keyword>
<dbReference type="GO" id="GO:0005975">
    <property type="term" value="P:carbohydrate metabolic process"/>
    <property type="evidence" value="ECO:0007669"/>
    <property type="project" value="UniProtKB-ARBA"/>
</dbReference>
<evidence type="ECO:0000256" key="1">
    <source>
        <dbReference type="ARBA" id="ARBA00022729"/>
    </source>
</evidence>
<dbReference type="RefSeq" id="WP_187966259.1">
    <property type="nucleotide sequence ID" value="NZ_JACVDC010000047.1"/>
</dbReference>
<dbReference type="Pfam" id="PF13385">
    <property type="entry name" value="Laminin_G_3"/>
    <property type="match status" value="1"/>
</dbReference>
<dbReference type="InterPro" id="IPR013783">
    <property type="entry name" value="Ig-like_fold"/>
</dbReference>
<feature type="chain" id="PRO_5037979524" evidence="3">
    <location>
        <begin position="21"/>
        <end position="500"/>
    </location>
</feature>
<dbReference type="Gene3D" id="2.60.120.200">
    <property type="match status" value="1"/>
</dbReference>
<reference evidence="5 6" key="1">
    <citation type="submission" date="2020-09" db="EMBL/GenBank/DDBJ databases">
        <title>Sinomicrobium weinanense sp. nov., a halophilic bacteria isolated from saline-alkali soil.</title>
        <authorList>
            <person name="Wu P."/>
            <person name="Ren H."/>
            <person name="Mei Y."/>
            <person name="Liang Y."/>
            <person name="Chen Z."/>
        </authorList>
    </citation>
    <scope>NUCLEOTIDE SEQUENCE [LARGE SCALE GENOMIC DNA]</scope>
    <source>
        <strain evidence="5 6">FJxs</strain>
    </source>
</reference>
<dbReference type="InterPro" id="IPR035986">
    <property type="entry name" value="PKD_dom_sf"/>
</dbReference>
<evidence type="ECO:0000256" key="3">
    <source>
        <dbReference type="SAM" id="SignalP"/>
    </source>
</evidence>
<feature type="domain" description="PKD" evidence="4">
    <location>
        <begin position="115"/>
        <end position="197"/>
    </location>
</feature>
<dbReference type="SMART" id="SM00089">
    <property type="entry name" value="PKD"/>
    <property type="match status" value="3"/>
</dbReference>
<dbReference type="InterPro" id="IPR022409">
    <property type="entry name" value="PKD/Chitinase_dom"/>
</dbReference>
<evidence type="ECO:0000259" key="4">
    <source>
        <dbReference type="PROSITE" id="PS50093"/>
    </source>
</evidence>
<dbReference type="PANTHER" id="PTHR42535:SF2">
    <property type="entry name" value="CHROMOSOME UNDETERMINED SCAFFOLD_146, WHOLE GENOME SHOTGUN SEQUENCE"/>
    <property type="match status" value="1"/>
</dbReference>
<dbReference type="PROSITE" id="PS50093">
    <property type="entry name" value="PKD"/>
    <property type="match status" value="3"/>
</dbReference>
<dbReference type="InterPro" id="IPR000601">
    <property type="entry name" value="PKD_dom"/>
</dbReference>
<dbReference type="Gene3D" id="2.60.40.10">
    <property type="entry name" value="Immunoglobulins"/>
    <property type="match status" value="3"/>
</dbReference>
<feature type="domain" description="PKD" evidence="4">
    <location>
        <begin position="203"/>
        <end position="288"/>
    </location>
</feature>
<keyword evidence="6" id="KW-1185">Reference proteome</keyword>
<keyword evidence="1 3" id="KW-0732">Signal</keyword>
<organism evidence="5 6">
    <name type="scientific">Sinomicrobium weinanense</name>
    <dbReference type="NCBI Taxonomy" id="2842200"/>
    <lineage>
        <taxon>Bacteria</taxon>
        <taxon>Pseudomonadati</taxon>
        <taxon>Bacteroidota</taxon>
        <taxon>Flavobacteriia</taxon>
        <taxon>Flavobacteriales</taxon>
        <taxon>Flavobacteriaceae</taxon>
        <taxon>Sinomicrobium</taxon>
    </lineage>
</organism>
<dbReference type="InterPro" id="IPR013320">
    <property type="entry name" value="ConA-like_dom_sf"/>
</dbReference>
<dbReference type="Proteomes" id="UP000653730">
    <property type="component" value="Unassembled WGS sequence"/>
</dbReference>
<accession>A0A926JTB7</accession>
<dbReference type="CDD" id="cd00146">
    <property type="entry name" value="PKD"/>
    <property type="match status" value="3"/>
</dbReference>
<dbReference type="PANTHER" id="PTHR42535">
    <property type="entry name" value="OOKINETE PROTEIN, PUTATIVE-RELATED"/>
    <property type="match status" value="1"/>
</dbReference>
<proteinExistence type="predicted"/>
<evidence type="ECO:0000256" key="2">
    <source>
        <dbReference type="ARBA" id="ARBA00023157"/>
    </source>
</evidence>
<dbReference type="Pfam" id="PF00801">
    <property type="entry name" value="PKD"/>
    <property type="match status" value="2"/>
</dbReference>
<dbReference type="SUPFAM" id="SSF49299">
    <property type="entry name" value="PKD domain"/>
    <property type="match status" value="3"/>
</dbReference>
<evidence type="ECO:0000313" key="5">
    <source>
        <dbReference type="EMBL" id="MBC9797120.1"/>
    </source>
</evidence>
<dbReference type="Pfam" id="PF18911">
    <property type="entry name" value="PKD_4"/>
    <property type="match status" value="1"/>
</dbReference>
<sequence>MKTRPTLLILTILTGLFVFLACDDDDQMPLQAAFEADTVTVAAGDSVVFSDRSTGAPATWNWTFEGGDPSTSVLSAPSVVYNEPGTYSVTLELTNNGGSDKIVKEDFITVTYGRLSPDFSADRTTVLASEEVQFTDKSTGIAESWAWEFKNENGVVVTATGQHPVVTFEEIGTYSAKLSVSNPEASETLTKEDYITVLDPFSIEADFTAGSRGTYSGGQVTFEDTSVGTATSWSWTFEGGTPAVSTVQNPTVTYSTPGKYKVTLTASNEKNSSTLEKEAYVVVIPGENLAAYYPYDGDASDAGPNNIAANNIGGITFDGTDRRSENAAVFNGSGALVIPDNPALNFGTSDFSVAVWVKTGNNSKMMVWQESGANGSRDNQAWMRVGNNDKVIQFAVEDSGGGAFQSAEQADLPGDIFDGQWHHIVCVRKGLTTSLFVDGVLVKQGDASSVKEVSNAQDFKIGAQEGPPGEYKTFYTGMLDDLVIYNKALTDEEIVFLFEL</sequence>
<dbReference type="SUPFAM" id="SSF49899">
    <property type="entry name" value="Concanavalin A-like lectins/glucanases"/>
    <property type="match status" value="1"/>
</dbReference>
<protein>
    <submittedName>
        <fullName evidence="5">PKD domain-containing protein</fullName>
    </submittedName>
</protein>
<dbReference type="GO" id="GO:0004553">
    <property type="term" value="F:hydrolase activity, hydrolyzing O-glycosyl compounds"/>
    <property type="evidence" value="ECO:0007669"/>
    <property type="project" value="UniProtKB-ARBA"/>
</dbReference>
<evidence type="ECO:0000313" key="6">
    <source>
        <dbReference type="Proteomes" id="UP000653730"/>
    </source>
</evidence>
<feature type="domain" description="PKD" evidence="4">
    <location>
        <begin position="30"/>
        <end position="99"/>
    </location>
</feature>
<dbReference type="SMART" id="SM00560">
    <property type="entry name" value="LamGL"/>
    <property type="match status" value="1"/>
</dbReference>
<dbReference type="PROSITE" id="PS51257">
    <property type="entry name" value="PROKAR_LIPOPROTEIN"/>
    <property type="match status" value="1"/>
</dbReference>